<accession>A0ACD0WGH3</accession>
<sequence>MKRTLLSLLPLIMSTALVEADSWLFFSVCKTLAEKPSSFSEIFEKLIPVALSNQLPFTTPANLSRILITIISPVSISPEQIATVADELFLSNHGQAHLEEADLIEDVEDLSMWITRESPVNNELSSQAILQIVKDLTAFLDLKAKSFGFVGAFGSATTQELLFSFIKAKTLQLSSFHHDLSELNPLFALLNDSSQFTKWLNGLILPYIYYWRNYASLGDFKCSTSDFLSKFSSDDQFFQLIEPLDSQEDVTYSETMDISSYLNNVILPFLAYNGDNLDPLSSWMSAKTTNLTQHLQLWDRVSRSVVSFAKKEESFSSHACMNFVRAYVISCVKETIAQEAGLSPSKLSQAYSQISLTANYLVTTLNIENVSPLNIATTLEASAKVATENNSSNIGLENQISMLVKAPVTQSLITLQSIARTCDALYPMNGLTMGKYFQLKSTSTVDYDMRQQEILKILSRVSELNYKQVLGSIDLFVSTFVGTDVSSIRDIDQLIIECLFNGNLFSLVLKYYQSKNEEFKISSNDIFDLGVKKFWDLVSTASNIDERIGKMKLAAECLNVLTVLSSEKDIQEDKRYTTMRLKHFVKALGQLKNFKLVLDKNLPITPQQILNRLNHLDDDEPLSPVSLVSSVLEQNPKSYLAYEKLYKIVVDLALFLEIEDTDSFLPKVQSACIESSLIDDNFAFAYKQSKELFNFYVTRGQSEQLGRFWLTFYQVGKYISTEWFNEYDEKISAEKIEILLKQREILSSTLKLMKPSSLTVDNSRLIIGQLRHVNREIHRWYTEDSARYTETTQRAVESTRNQIQSNIKNLVGDASLSRAQAGEKLSNLLVSGIGWAIGANRQEP</sequence>
<dbReference type="EMBL" id="CP038485">
    <property type="protein sequence ID" value="QFZ26394.1"/>
    <property type="molecule type" value="Genomic_DNA"/>
</dbReference>
<evidence type="ECO:0000313" key="1">
    <source>
        <dbReference type="EMBL" id="QFZ26394.1"/>
    </source>
</evidence>
<keyword evidence="2" id="KW-1185">Reference proteome</keyword>
<dbReference type="Proteomes" id="UP000326582">
    <property type="component" value="Chromosome 2"/>
</dbReference>
<reference evidence="2" key="1">
    <citation type="journal article" date="2019" name="MBio">
        <title>Comparative genomics for the elucidation of multidrug resistance (MDR) in Candida lusitaniae.</title>
        <authorList>
            <person name="Kannan A."/>
            <person name="Asner S.A."/>
            <person name="Trachsel E."/>
            <person name="Kelly S."/>
            <person name="Parker J."/>
            <person name="Sanglard D."/>
        </authorList>
    </citation>
    <scope>NUCLEOTIDE SEQUENCE [LARGE SCALE GENOMIC DNA]</scope>
    <source>
        <strain evidence="2">P1</strain>
    </source>
</reference>
<organism evidence="1 2">
    <name type="scientific">Clavispora lusitaniae</name>
    <name type="common">Candida lusitaniae</name>
    <dbReference type="NCBI Taxonomy" id="36911"/>
    <lineage>
        <taxon>Eukaryota</taxon>
        <taxon>Fungi</taxon>
        <taxon>Dikarya</taxon>
        <taxon>Ascomycota</taxon>
        <taxon>Saccharomycotina</taxon>
        <taxon>Pichiomycetes</taxon>
        <taxon>Metschnikowiaceae</taxon>
        <taxon>Clavispora</taxon>
    </lineage>
</organism>
<protein>
    <submittedName>
        <fullName evidence="1">Uncharacterized protein</fullName>
    </submittedName>
</protein>
<name>A0ACD0WGH3_CLALS</name>
<gene>
    <name evidence="1" type="ORF">EJF14_20298</name>
</gene>
<proteinExistence type="predicted"/>
<evidence type="ECO:0000313" key="2">
    <source>
        <dbReference type="Proteomes" id="UP000326582"/>
    </source>
</evidence>